<accession>C0PLY1</accession>
<evidence type="ECO:0000313" key="1">
    <source>
        <dbReference type="EMBL" id="ACN36197.1"/>
    </source>
</evidence>
<reference evidence="1" key="2">
    <citation type="submission" date="2012-06" db="EMBL/GenBank/DDBJ databases">
        <authorList>
            <person name="Yu Y."/>
            <person name="Currie J."/>
            <person name="Lomeli R."/>
            <person name="Angelova A."/>
            <person name="Collura K."/>
            <person name="Wissotski M."/>
            <person name="Campos D."/>
            <person name="Kudrna D."/>
            <person name="Golser W."/>
            <person name="Ashely E."/>
            <person name="Descour A."/>
            <person name="Fernandes J."/>
            <person name="Soderlund C."/>
            <person name="Walbot V."/>
        </authorList>
    </citation>
    <scope>NUCLEOTIDE SEQUENCE</scope>
    <source>
        <strain evidence="1">B73</strain>
    </source>
</reference>
<organism evidence="1">
    <name type="scientific">Zea mays</name>
    <name type="common">Maize</name>
    <dbReference type="NCBI Taxonomy" id="4577"/>
    <lineage>
        <taxon>Eukaryota</taxon>
        <taxon>Viridiplantae</taxon>
        <taxon>Streptophyta</taxon>
        <taxon>Embryophyta</taxon>
        <taxon>Tracheophyta</taxon>
        <taxon>Spermatophyta</taxon>
        <taxon>Magnoliopsida</taxon>
        <taxon>Liliopsida</taxon>
        <taxon>Poales</taxon>
        <taxon>Poaceae</taxon>
        <taxon>PACMAD clade</taxon>
        <taxon>Panicoideae</taxon>
        <taxon>Andropogonodae</taxon>
        <taxon>Andropogoneae</taxon>
        <taxon>Tripsacinae</taxon>
        <taxon>Zea</taxon>
    </lineage>
</organism>
<sequence length="194" mass="21592">MRLHSLGNAAPAAATYIHIRRIDRIPCLVLEETIRLKVRHNVTSHRFRRRAVADFTLDHYLTVRRRFVRIVDAGEPFDFAGACELVEAFGVPGFAHLKRHVQEHLDKRVLGQQIATRASVASVGRYEAGDADEASVGEQLRYFPYSADVLGAVLCSEAEVPVQPVPEVVAVEDVREVASAVQLAAQRARERAFP</sequence>
<name>C0PLY1_MAIZE</name>
<protein>
    <submittedName>
        <fullName evidence="1">Uncharacterized protein</fullName>
    </submittedName>
</protein>
<dbReference type="EMBL" id="BT069300">
    <property type="protein sequence ID" value="ACN36197.1"/>
    <property type="molecule type" value="mRNA"/>
</dbReference>
<dbReference type="AlphaFoldDB" id="C0PLY1"/>
<proteinExistence type="evidence at transcript level"/>
<reference evidence="1" key="1">
    <citation type="journal article" date="2009" name="PLoS Genet.">
        <title>Sequencing, mapping, and analysis of 27,455 maize full-length cDNAs.</title>
        <authorList>
            <person name="Soderlund C."/>
            <person name="Descour A."/>
            <person name="Kudrna D."/>
            <person name="Bomhoff M."/>
            <person name="Boyd L."/>
            <person name="Currie J."/>
            <person name="Angelova A."/>
            <person name="Collura K."/>
            <person name="Wissotski M."/>
            <person name="Ashley E."/>
            <person name="Morrow D."/>
            <person name="Fernandes J."/>
            <person name="Walbot V."/>
            <person name="Yu Y."/>
        </authorList>
    </citation>
    <scope>NUCLEOTIDE SEQUENCE</scope>
    <source>
        <strain evidence="1">B73</strain>
    </source>
</reference>